<organism evidence="3">
    <name type="scientific">Melampsora larici-populina (strain 98AG31 / pathotype 3-4-7)</name>
    <name type="common">Poplar leaf rust fungus</name>
    <dbReference type="NCBI Taxonomy" id="747676"/>
    <lineage>
        <taxon>Eukaryota</taxon>
        <taxon>Fungi</taxon>
        <taxon>Dikarya</taxon>
        <taxon>Basidiomycota</taxon>
        <taxon>Pucciniomycotina</taxon>
        <taxon>Pucciniomycetes</taxon>
        <taxon>Pucciniales</taxon>
        <taxon>Melampsoraceae</taxon>
        <taxon>Melampsora</taxon>
    </lineage>
</organism>
<dbReference type="VEuPathDB" id="FungiDB:MELLADRAFT_107857"/>
<evidence type="ECO:0000256" key="1">
    <source>
        <dbReference type="SAM" id="MobiDB-lite"/>
    </source>
</evidence>
<name>F4RR56_MELLP</name>
<accession>F4RR56</accession>
<evidence type="ECO:0000313" key="2">
    <source>
        <dbReference type="EMBL" id="EGG05157.1"/>
    </source>
</evidence>
<dbReference type="EMBL" id="GL883114">
    <property type="protein sequence ID" value="EGG05157.1"/>
    <property type="molecule type" value="Genomic_DNA"/>
</dbReference>
<dbReference type="HOGENOM" id="CLU_061421_0_0_1"/>
<dbReference type="RefSeq" id="XP_007411522.1">
    <property type="nucleotide sequence ID" value="XM_007411460.1"/>
</dbReference>
<keyword evidence="3" id="KW-1185">Reference proteome</keyword>
<feature type="region of interest" description="Disordered" evidence="1">
    <location>
        <begin position="171"/>
        <end position="201"/>
    </location>
</feature>
<sequence>MESNSDDDTDFILDPSLDTLEASTPEKRVETVERICQYINKQNTSAKAFILSYLRSTNENIVQRRKQWASVKKGWRTTEELLDEIEKLVTEKPKCKLKWDDWILRKAKSIVASQSPPARKLYINTNKLDPDFFTHDAEVQRERDVIEGMNFLHELITFKLQHELGLWSNTSASDSDTASDSDSSNVDSEPPQNYVYHKSKS</sequence>
<protein>
    <submittedName>
        <fullName evidence="2">Uncharacterized protein</fullName>
    </submittedName>
</protein>
<evidence type="ECO:0000313" key="3">
    <source>
        <dbReference type="Proteomes" id="UP000001072"/>
    </source>
</evidence>
<dbReference type="KEGG" id="mlr:MELLADRAFT_107857"/>
<feature type="compositionally biased region" description="Low complexity" evidence="1">
    <location>
        <begin position="171"/>
        <end position="188"/>
    </location>
</feature>
<dbReference type="AlphaFoldDB" id="F4RR56"/>
<dbReference type="Proteomes" id="UP000001072">
    <property type="component" value="Unassembled WGS sequence"/>
</dbReference>
<reference evidence="3" key="1">
    <citation type="journal article" date="2011" name="Proc. Natl. Acad. Sci. U.S.A.">
        <title>Obligate biotrophy features unraveled by the genomic analysis of rust fungi.</title>
        <authorList>
            <person name="Duplessis S."/>
            <person name="Cuomo C.A."/>
            <person name="Lin Y.-C."/>
            <person name="Aerts A."/>
            <person name="Tisserant E."/>
            <person name="Veneault-Fourrey C."/>
            <person name="Joly D.L."/>
            <person name="Hacquard S."/>
            <person name="Amselem J."/>
            <person name="Cantarel B.L."/>
            <person name="Chiu R."/>
            <person name="Coutinho P.M."/>
            <person name="Feau N."/>
            <person name="Field M."/>
            <person name="Frey P."/>
            <person name="Gelhaye E."/>
            <person name="Goldberg J."/>
            <person name="Grabherr M.G."/>
            <person name="Kodira C.D."/>
            <person name="Kohler A."/>
            <person name="Kuees U."/>
            <person name="Lindquist E.A."/>
            <person name="Lucas S.M."/>
            <person name="Mago R."/>
            <person name="Mauceli E."/>
            <person name="Morin E."/>
            <person name="Murat C."/>
            <person name="Pangilinan J.L."/>
            <person name="Park R."/>
            <person name="Pearson M."/>
            <person name="Quesneville H."/>
            <person name="Rouhier N."/>
            <person name="Sakthikumar S."/>
            <person name="Salamov A.A."/>
            <person name="Schmutz J."/>
            <person name="Selles B."/>
            <person name="Shapiro H."/>
            <person name="Tanguay P."/>
            <person name="Tuskan G.A."/>
            <person name="Henrissat B."/>
            <person name="Van de Peer Y."/>
            <person name="Rouze P."/>
            <person name="Ellis J.G."/>
            <person name="Dodds P.N."/>
            <person name="Schein J.E."/>
            <person name="Zhong S."/>
            <person name="Hamelin R.C."/>
            <person name="Grigoriev I.V."/>
            <person name="Szabo L.J."/>
            <person name="Martin F."/>
        </authorList>
    </citation>
    <scope>NUCLEOTIDE SEQUENCE [LARGE SCALE GENOMIC DNA]</scope>
    <source>
        <strain evidence="3">98AG31 / pathotype 3-4-7</strain>
    </source>
</reference>
<dbReference type="InParanoid" id="F4RR56"/>
<dbReference type="GeneID" id="18923298"/>
<proteinExistence type="predicted"/>
<gene>
    <name evidence="2" type="ORF">MELLADRAFT_107857</name>
</gene>